<protein>
    <recommendedName>
        <fullName evidence="1">RGS domain-containing protein</fullName>
    </recommendedName>
</protein>
<evidence type="ECO:0000259" key="1">
    <source>
        <dbReference type="Pfam" id="PF00615"/>
    </source>
</evidence>
<evidence type="ECO:0000313" key="3">
    <source>
        <dbReference type="Proteomes" id="UP000023152"/>
    </source>
</evidence>
<dbReference type="InterPro" id="IPR016137">
    <property type="entry name" value="RGS"/>
</dbReference>
<name>X6P7G0_RETFI</name>
<reference evidence="2 3" key="1">
    <citation type="journal article" date="2013" name="Curr. Biol.">
        <title>The Genome of the Foraminiferan Reticulomyxa filosa.</title>
        <authorList>
            <person name="Glockner G."/>
            <person name="Hulsmann N."/>
            <person name="Schleicher M."/>
            <person name="Noegel A.A."/>
            <person name="Eichinger L."/>
            <person name="Gallinger C."/>
            <person name="Pawlowski J."/>
            <person name="Sierra R."/>
            <person name="Euteneuer U."/>
            <person name="Pillet L."/>
            <person name="Moustafa A."/>
            <person name="Platzer M."/>
            <person name="Groth M."/>
            <person name="Szafranski K."/>
            <person name="Schliwa M."/>
        </authorList>
    </citation>
    <scope>NUCLEOTIDE SEQUENCE [LARGE SCALE GENOMIC DNA]</scope>
</reference>
<accession>X6P7G0</accession>
<dbReference type="InterPro" id="IPR044926">
    <property type="entry name" value="RGS_subdomain_2"/>
</dbReference>
<dbReference type="AlphaFoldDB" id="X6P7G0"/>
<dbReference type="Pfam" id="PF00615">
    <property type="entry name" value="RGS"/>
    <property type="match status" value="1"/>
</dbReference>
<dbReference type="OrthoDB" id="3173at2759"/>
<dbReference type="Proteomes" id="UP000023152">
    <property type="component" value="Unassembled WGS sequence"/>
</dbReference>
<dbReference type="SUPFAM" id="SSF48097">
    <property type="entry name" value="Regulator of G-protein signaling, RGS"/>
    <property type="match status" value="1"/>
</dbReference>
<sequence>MEHVFSGKINCVCCIFKKKCKLKKKKEFSSENLLCYLELCQYRQEIKKQCERENITIDDAHPNKFILSEVLPKSKIVFNSETSTKDKIMALIHKYIKTSATYEINISYQARNEMIAILRNPSFFLQFSPSLYPFIFDPVLKELLSLMRDSFSRFSKTVAFQKFMTNA</sequence>
<comment type="caution">
    <text evidence="2">The sequence shown here is derived from an EMBL/GenBank/DDBJ whole genome shotgun (WGS) entry which is preliminary data.</text>
</comment>
<proteinExistence type="predicted"/>
<evidence type="ECO:0000313" key="2">
    <source>
        <dbReference type="EMBL" id="ETO34058.1"/>
    </source>
</evidence>
<dbReference type="InterPro" id="IPR036305">
    <property type="entry name" value="RGS_sf"/>
</dbReference>
<organism evidence="2 3">
    <name type="scientific">Reticulomyxa filosa</name>
    <dbReference type="NCBI Taxonomy" id="46433"/>
    <lineage>
        <taxon>Eukaryota</taxon>
        <taxon>Sar</taxon>
        <taxon>Rhizaria</taxon>
        <taxon>Retaria</taxon>
        <taxon>Foraminifera</taxon>
        <taxon>Monothalamids</taxon>
        <taxon>Reticulomyxidae</taxon>
        <taxon>Reticulomyxa</taxon>
    </lineage>
</organism>
<feature type="domain" description="RGS" evidence="1">
    <location>
        <begin position="25"/>
        <end position="163"/>
    </location>
</feature>
<dbReference type="EMBL" id="ASPP01002907">
    <property type="protein sequence ID" value="ETO34058.1"/>
    <property type="molecule type" value="Genomic_DNA"/>
</dbReference>
<keyword evidence="3" id="KW-1185">Reference proteome</keyword>
<dbReference type="Gene3D" id="1.10.167.10">
    <property type="entry name" value="Regulator of G-protein Signalling 4, domain 2"/>
    <property type="match status" value="1"/>
</dbReference>
<gene>
    <name evidence="2" type="ORF">RFI_03033</name>
</gene>